<accession>A0A453IIR5</accession>
<dbReference type="EnsemblPlants" id="AET4Gv20570800.1">
    <property type="protein sequence ID" value="AET4Gv20570800.1"/>
    <property type="gene ID" value="AET4Gv20570800"/>
</dbReference>
<reference evidence="2" key="2">
    <citation type="journal article" date="2017" name="Nat. Plants">
        <title>The Aegilops tauschii genome reveals multiple impacts of transposons.</title>
        <authorList>
            <person name="Zhao G."/>
            <person name="Zou C."/>
            <person name="Li K."/>
            <person name="Wang K."/>
            <person name="Li T."/>
            <person name="Gao L."/>
            <person name="Zhang X."/>
            <person name="Wang H."/>
            <person name="Yang Z."/>
            <person name="Liu X."/>
            <person name="Jiang W."/>
            <person name="Mao L."/>
            <person name="Kong X."/>
            <person name="Jiao Y."/>
            <person name="Jia J."/>
        </authorList>
    </citation>
    <scope>NUCLEOTIDE SEQUENCE [LARGE SCALE GENOMIC DNA]</scope>
    <source>
        <strain evidence="2">cv. AL8/78</strain>
    </source>
</reference>
<protein>
    <submittedName>
        <fullName evidence="1">Uncharacterized protein</fullName>
    </submittedName>
</protein>
<dbReference type="AlphaFoldDB" id="A0A453IIR5"/>
<proteinExistence type="predicted"/>
<reference evidence="1" key="3">
    <citation type="journal article" date="2017" name="Nature">
        <title>Genome sequence of the progenitor of the wheat D genome Aegilops tauschii.</title>
        <authorList>
            <person name="Luo M.C."/>
            <person name="Gu Y.Q."/>
            <person name="Puiu D."/>
            <person name="Wang H."/>
            <person name="Twardziok S.O."/>
            <person name="Deal K.R."/>
            <person name="Huo N."/>
            <person name="Zhu T."/>
            <person name="Wang L."/>
            <person name="Wang Y."/>
            <person name="McGuire P.E."/>
            <person name="Liu S."/>
            <person name="Long H."/>
            <person name="Ramasamy R.K."/>
            <person name="Rodriguez J.C."/>
            <person name="Van S.L."/>
            <person name="Yuan L."/>
            <person name="Wang Z."/>
            <person name="Xia Z."/>
            <person name="Xiao L."/>
            <person name="Anderson O.D."/>
            <person name="Ouyang S."/>
            <person name="Liang Y."/>
            <person name="Zimin A.V."/>
            <person name="Pertea G."/>
            <person name="Qi P."/>
            <person name="Bennetzen J.L."/>
            <person name="Dai X."/>
            <person name="Dawson M.W."/>
            <person name="Muller H.G."/>
            <person name="Kugler K."/>
            <person name="Rivarola-Duarte L."/>
            <person name="Spannagl M."/>
            <person name="Mayer K.F.X."/>
            <person name="Lu F.H."/>
            <person name="Bevan M.W."/>
            <person name="Leroy P."/>
            <person name="Li P."/>
            <person name="You F.M."/>
            <person name="Sun Q."/>
            <person name="Liu Z."/>
            <person name="Lyons E."/>
            <person name="Wicker T."/>
            <person name="Salzberg S.L."/>
            <person name="Devos K.M."/>
            <person name="Dvorak J."/>
        </authorList>
    </citation>
    <scope>NUCLEOTIDE SEQUENCE [LARGE SCALE GENOMIC DNA]</scope>
    <source>
        <strain evidence="1">cv. AL8/78</strain>
    </source>
</reference>
<evidence type="ECO:0000313" key="1">
    <source>
        <dbReference type="EnsemblPlants" id="AET4Gv20570800.1"/>
    </source>
</evidence>
<reference evidence="1" key="5">
    <citation type="journal article" date="2021" name="G3 (Bethesda)">
        <title>Aegilops tauschii genome assembly Aet v5.0 features greater sequence contiguity and improved annotation.</title>
        <authorList>
            <person name="Wang L."/>
            <person name="Zhu T."/>
            <person name="Rodriguez J.C."/>
            <person name="Deal K.R."/>
            <person name="Dubcovsky J."/>
            <person name="McGuire P.E."/>
            <person name="Lux T."/>
            <person name="Spannagl M."/>
            <person name="Mayer K.F.X."/>
            <person name="Baldrich P."/>
            <person name="Meyers B.C."/>
            <person name="Huo N."/>
            <person name="Gu Y.Q."/>
            <person name="Zhou H."/>
            <person name="Devos K.M."/>
            <person name="Bennetzen J.L."/>
            <person name="Unver T."/>
            <person name="Budak H."/>
            <person name="Gulick P.J."/>
            <person name="Galiba G."/>
            <person name="Kalapos B."/>
            <person name="Nelson D.R."/>
            <person name="Li P."/>
            <person name="You F.M."/>
            <person name="Luo M.C."/>
            <person name="Dvorak J."/>
        </authorList>
    </citation>
    <scope>NUCLEOTIDE SEQUENCE [LARGE SCALE GENOMIC DNA]</scope>
    <source>
        <strain evidence="1">cv. AL8/78</strain>
    </source>
</reference>
<sequence length="42" mass="4908">PPRFTKLAFATYDGAEDPLNWLNQCEQFFRGQRTLASDCTWL</sequence>
<reference evidence="1" key="4">
    <citation type="submission" date="2019-03" db="UniProtKB">
        <authorList>
            <consortium name="EnsemblPlants"/>
        </authorList>
    </citation>
    <scope>IDENTIFICATION</scope>
</reference>
<evidence type="ECO:0000313" key="2">
    <source>
        <dbReference type="Proteomes" id="UP000015105"/>
    </source>
</evidence>
<dbReference type="Proteomes" id="UP000015105">
    <property type="component" value="Chromosome 4D"/>
</dbReference>
<organism evidence="1 2">
    <name type="scientific">Aegilops tauschii subsp. strangulata</name>
    <name type="common">Goatgrass</name>
    <dbReference type="NCBI Taxonomy" id="200361"/>
    <lineage>
        <taxon>Eukaryota</taxon>
        <taxon>Viridiplantae</taxon>
        <taxon>Streptophyta</taxon>
        <taxon>Embryophyta</taxon>
        <taxon>Tracheophyta</taxon>
        <taxon>Spermatophyta</taxon>
        <taxon>Magnoliopsida</taxon>
        <taxon>Liliopsida</taxon>
        <taxon>Poales</taxon>
        <taxon>Poaceae</taxon>
        <taxon>BOP clade</taxon>
        <taxon>Pooideae</taxon>
        <taxon>Triticodae</taxon>
        <taxon>Triticeae</taxon>
        <taxon>Triticinae</taxon>
        <taxon>Aegilops</taxon>
    </lineage>
</organism>
<keyword evidence="2" id="KW-1185">Reference proteome</keyword>
<dbReference type="Gramene" id="AET4Gv20570800.1">
    <property type="protein sequence ID" value="AET4Gv20570800.1"/>
    <property type="gene ID" value="AET4Gv20570800"/>
</dbReference>
<reference evidence="2" key="1">
    <citation type="journal article" date="2014" name="Science">
        <title>Ancient hybridizations among the ancestral genomes of bread wheat.</title>
        <authorList>
            <consortium name="International Wheat Genome Sequencing Consortium,"/>
            <person name="Marcussen T."/>
            <person name="Sandve S.R."/>
            <person name="Heier L."/>
            <person name="Spannagl M."/>
            <person name="Pfeifer M."/>
            <person name="Jakobsen K.S."/>
            <person name="Wulff B.B."/>
            <person name="Steuernagel B."/>
            <person name="Mayer K.F."/>
            <person name="Olsen O.A."/>
        </authorList>
    </citation>
    <scope>NUCLEOTIDE SEQUENCE [LARGE SCALE GENOMIC DNA]</scope>
    <source>
        <strain evidence="2">cv. AL8/78</strain>
    </source>
</reference>
<name>A0A453IIR5_AEGTS</name>